<proteinExistence type="predicted"/>
<dbReference type="Proteomes" id="UP000762676">
    <property type="component" value="Unassembled WGS sequence"/>
</dbReference>
<gene>
    <name evidence="2" type="ORF">ElyMa_004064100</name>
</gene>
<keyword evidence="3" id="KW-1185">Reference proteome</keyword>
<sequence length="87" mass="9158">MVSNQALSSWSSRPQGSDGLATCTSTVDDEEKPSVRTQSLNPGQGENLPEVTRPLHCPAAAPSVWWSASYSVNAAATTRSLMASGQH</sequence>
<feature type="compositionally biased region" description="Polar residues" evidence="1">
    <location>
        <begin position="35"/>
        <end position="44"/>
    </location>
</feature>
<comment type="caution">
    <text evidence="2">The sequence shown here is derived from an EMBL/GenBank/DDBJ whole genome shotgun (WGS) entry which is preliminary data.</text>
</comment>
<dbReference type="EMBL" id="BMAT01008251">
    <property type="protein sequence ID" value="GFR81189.1"/>
    <property type="molecule type" value="Genomic_DNA"/>
</dbReference>
<evidence type="ECO:0000256" key="1">
    <source>
        <dbReference type="SAM" id="MobiDB-lite"/>
    </source>
</evidence>
<accession>A0AAV4G7A1</accession>
<dbReference type="AlphaFoldDB" id="A0AAV4G7A1"/>
<feature type="compositionally biased region" description="Polar residues" evidence="1">
    <location>
        <begin position="1"/>
        <end position="15"/>
    </location>
</feature>
<organism evidence="2 3">
    <name type="scientific">Elysia marginata</name>
    <dbReference type="NCBI Taxonomy" id="1093978"/>
    <lineage>
        <taxon>Eukaryota</taxon>
        <taxon>Metazoa</taxon>
        <taxon>Spiralia</taxon>
        <taxon>Lophotrochozoa</taxon>
        <taxon>Mollusca</taxon>
        <taxon>Gastropoda</taxon>
        <taxon>Heterobranchia</taxon>
        <taxon>Euthyneura</taxon>
        <taxon>Panpulmonata</taxon>
        <taxon>Sacoglossa</taxon>
        <taxon>Placobranchoidea</taxon>
        <taxon>Plakobranchidae</taxon>
        <taxon>Elysia</taxon>
    </lineage>
</organism>
<protein>
    <submittedName>
        <fullName evidence="2">Uncharacterized protein</fullName>
    </submittedName>
</protein>
<feature type="region of interest" description="Disordered" evidence="1">
    <location>
        <begin position="1"/>
        <end position="54"/>
    </location>
</feature>
<evidence type="ECO:0000313" key="2">
    <source>
        <dbReference type="EMBL" id="GFR81189.1"/>
    </source>
</evidence>
<evidence type="ECO:0000313" key="3">
    <source>
        <dbReference type="Proteomes" id="UP000762676"/>
    </source>
</evidence>
<reference evidence="2 3" key="1">
    <citation type="journal article" date="2021" name="Elife">
        <title>Chloroplast acquisition without the gene transfer in kleptoplastic sea slugs, Plakobranchus ocellatus.</title>
        <authorList>
            <person name="Maeda T."/>
            <person name="Takahashi S."/>
            <person name="Yoshida T."/>
            <person name="Shimamura S."/>
            <person name="Takaki Y."/>
            <person name="Nagai Y."/>
            <person name="Toyoda A."/>
            <person name="Suzuki Y."/>
            <person name="Arimoto A."/>
            <person name="Ishii H."/>
            <person name="Satoh N."/>
            <person name="Nishiyama T."/>
            <person name="Hasebe M."/>
            <person name="Maruyama T."/>
            <person name="Minagawa J."/>
            <person name="Obokata J."/>
            <person name="Shigenobu S."/>
        </authorList>
    </citation>
    <scope>NUCLEOTIDE SEQUENCE [LARGE SCALE GENOMIC DNA]</scope>
</reference>
<name>A0AAV4G7A1_9GAST</name>